<dbReference type="AlphaFoldDB" id="A0A5B7K769"/>
<accession>A0A5B7K769</accession>
<reference evidence="1 2" key="1">
    <citation type="submission" date="2019-05" db="EMBL/GenBank/DDBJ databases">
        <title>Another draft genome of Portunus trituberculatus and its Hox gene families provides insights of decapod evolution.</title>
        <authorList>
            <person name="Jeong J.-H."/>
            <person name="Song I."/>
            <person name="Kim S."/>
            <person name="Choi T."/>
            <person name="Kim D."/>
            <person name="Ryu S."/>
            <person name="Kim W."/>
        </authorList>
    </citation>
    <scope>NUCLEOTIDE SEQUENCE [LARGE SCALE GENOMIC DNA]</scope>
    <source>
        <tissue evidence="1">Muscle</tissue>
    </source>
</reference>
<evidence type="ECO:0000313" key="1">
    <source>
        <dbReference type="EMBL" id="MPD02656.1"/>
    </source>
</evidence>
<dbReference type="EMBL" id="VSRR010132540">
    <property type="protein sequence ID" value="MPD02656.1"/>
    <property type="molecule type" value="Genomic_DNA"/>
</dbReference>
<name>A0A5B7K769_PORTR</name>
<gene>
    <name evidence="1" type="ORF">E2C01_098252</name>
</gene>
<sequence>MPAGRWLGVLAPPCCLPAKCSAPGHATPRYTATPHDMPVITPSPSYTCSHTTASLLHAGRSTKKCINDMKFEKTCVTRTGEPGRVKLVSSVRKAVQPVRARSPLARCLRGPGRC</sequence>
<evidence type="ECO:0000313" key="2">
    <source>
        <dbReference type="Proteomes" id="UP000324222"/>
    </source>
</evidence>
<proteinExistence type="predicted"/>
<protein>
    <submittedName>
        <fullName evidence="1">Uncharacterized protein</fullName>
    </submittedName>
</protein>
<dbReference type="Proteomes" id="UP000324222">
    <property type="component" value="Unassembled WGS sequence"/>
</dbReference>
<keyword evidence="2" id="KW-1185">Reference proteome</keyword>
<comment type="caution">
    <text evidence="1">The sequence shown here is derived from an EMBL/GenBank/DDBJ whole genome shotgun (WGS) entry which is preliminary data.</text>
</comment>
<organism evidence="1 2">
    <name type="scientific">Portunus trituberculatus</name>
    <name type="common">Swimming crab</name>
    <name type="synonym">Neptunus trituberculatus</name>
    <dbReference type="NCBI Taxonomy" id="210409"/>
    <lineage>
        <taxon>Eukaryota</taxon>
        <taxon>Metazoa</taxon>
        <taxon>Ecdysozoa</taxon>
        <taxon>Arthropoda</taxon>
        <taxon>Crustacea</taxon>
        <taxon>Multicrustacea</taxon>
        <taxon>Malacostraca</taxon>
        <taxon>Eumalacostraca</taxon>
        <taxon>Eucarida</taxon>
        <taxon>Decapoda</taxon>
        <taxon>Pleocyemata</taxon>
        <taxon>Brachyura</taxon>
        <taxon>Eubrachyura</taxon>
        <taxon>Portunoidea</taxon>
        <taxon>Portunidae</taxon>
        <taxon>Portuninae</taxon>
        <taxon>Portunus</taxon>
    </lineage>
</organism>